<dbReference type="RefSeq" id="WP_023493526.1">
    <property type="nucleotide sequence ID" value="NZ_AYLO01000018.1"/>
</dbReference>
<dbReference type="Gene3D" id="1.10.10.1100">
    <property type="entry name" value="BFD-like [2Fe-2S]-binding domain"/>
    <property type="match status" value="1"/>
</dbReference>
<name>V5C4U4_9GAMM</name>
<dbReference type="eggNOG" id="COG2906">
    <property type="taxonomic scope" value="Bacteria"/>
</dbReference>
<evidence type="ECO:0000256" key="1">
    <source>
        <dbReference type="ARBA" id="ARBA00022448"/>
    </source>
</evidence>
<keyword evidence="2" id="KW-0001">2Fe-2S</keyword>
<evidence type="ECO:0000313" key="11">
    <source>
        <dbReference type="EMBL" id="ESS73512.1"/>
    </source>
</evidence>
<keyword evidence="1" id="KW-0813">Transport</keyword>
<dbReference type="EMBL" id="AYLO01000018">
    <property type="protein sequence ID" value="ESS73512.1"/>
    <property type="molecule type" value="Genomic_DNA"/>
</dbReference>
<dbReference type="InterPro" id="IPR052371">
    <property type="entry name" value="BFD-associated_ferredoxin"/>
</dbReference>
<keyword evidence="5" id="KW-0408">Iron</keyword>
<dbReference type="STRING" id="1116472.MGMO_18c00200"/>
<dbReference type="PANTHER" id="PTHR37424">
    <property type="entry name" value="BACTERIOFERRITIN-ASSOCIATED FERREDOXIN"/>
    <property type="match status" value="1"/>
</dbReference>
<accession>V5C4U4</accession>
<keyword evidence="12" id="KW-1185">Reference proteome</keyword>
<reference evidence="11 12" key="1">
    <citation type="journal article" date="2013" name="Genome Announc.">
        <title>Draft Genome Sequence of the Methanotrophic Gammaproteobacterium Methyloglobulus morosus DSM 22980 Strain KoM1.</title>
        <authorList>
            <person name="Poehlein A."/>
            <person name="Deutzmann J.S."/>
            <person name="Daniel R."/>
            <person name="Simeonova D.D."/>
        </authorList>
    </citation>
    <scope>NUCLEOTIDE SEQUENCE [LARGE SCALE GENOMIC DNA]</scope>
    <source>
        <strain evidence="11 12">KoM1</strain>
    </source>
</reference>
<proteinExistence type="inferred from homology"/>
<comment type="caution">
    <text evidence="11">The sequence shown here is derived from an EMBL/GenBank/DDBJ whole genome shotgun (WGS) entry which is preliminary data.</text>
</comment>
<keyword evidence="3" id="KW-0479">Metal-binding</keyword>
<keyword evidence="4" id="KW-0249">Electron transport</keyword>
<dbReference type="Proteomes" id="UP000017842">
    <property type="component" value="Unassembled WGS sequence"/>
</dbReference>
<evidence type="ECO:0000256" key="6">
    <source>
        <dbReference type="ARBA" id="ARBA00023014"/>
    </source>
</evidence>
<dbReference type="AlphaFoldDB" id="V5C4U4"/>
<organism evidence="11 12">
    <name type="scientific">Methyloglobulus morosus KoM1</name>
    <dbReference type="NCBI Taxonomy" id="1116472"/>
    <lineage>
        <taxon>Bacteria</taxon>
        <taxon>Pseudomonadati</taxon>
        <taxon>Pseudomonadota</taxon>
        <taxon>Gammaproteobacteria</taxon>
        <taxon>Methylococcales</taxon>
        <taxon>Methylococcaceae</taxon>
        <taxon>Methyloglobulus</taxon>
    </lineage>
</organism>
<evidence type="ECO:0000256" key="9">
    <source>
        <dbReference type="ARBA" id="ARBA00046332"/>
    </source>
</evidence>
<comment type="similarity">
    <text evidence="9">Belongs to the Bfd family.</text>
</comment>
<evidence type="ECO:0000256" key="4">
    <source>
        <dbReference type="ARBA" id="ARBA00022982"/>
    </source>
</evidence>
<dbReference type="OrthoDB" id="9815350at2"/>
<evidence type="ECO:0000256" key="2">
    <source>
        <dbReference type="ARBA" id="ARBA00022714"/>
    </source>
</evidence>
<evidence type="ECO:0000259" key="10">
    <source>
        <dbReference type="Pfam" id="PF04324"/>
    </source>
</evidence>
<evidence type="ECO:0000256" key="8">
    <source>
        <dbReference type="ARBA" id="ARBA00039386"/>
    </source>
</evidence>
<dbReference type="InterPro" id="IPR007419">
    <property type="entry name" value="BFD-like_2Fe2S-bd_dom"/>
</dbReference>
<feature type="domain" description="BFD-like [2Fe-2S]-binding" evidence="10">
    <location>
        <begin position="2"/>
        <end position="51"/>
    </location>
</feature>
<dbReference type="InterPro" id="IPR041854">
    <property type="entry name" value="BFD-like_2Fe2S-bd_dom_sf"/>
</dbReference>
<sequence length="62" mass="6781">MYVCVCRPITENQIRSEVKNGACSMRDLKQRLGVAACCGKCARHAYQIMNEGKSEIACLTAG</sequence>
<evidence type="ECO:0000256" key="3">
    <source>
        <dbReference type="ARBA" id="ARBA00022723"/>
    </source>
</evidence>
<gene>
    <name evidence="11" type="ORF">MGMO_18c00200</name>
</gene>
<dbReference type="PANTHER" id="PTHR37424:SF1">
    <property type="entry name" value="BACTERIOFERRITIN-ASSOCIATED FERREDOXIN"/>
    <property type="match status" value="1"/>
</dbReference>
<comment type="cofactor">
    <cofactor evidence="7">
        <name>[2Fe-2S] cluster</name>
        <dbReference type="ChEBI" id="CHEBI:190135"/>
    </cofactor>
</comment>
<dbReference type="GO" id="GO:0046872">
    <property type="term" value="F:metal ion binding"/>
    <property type="evidence" value="ECO:0007669"/>
    <property type="project" value="UniProtKB-KW"/>
</dbReference>
<dbReference type="Pfam" id="PF04324">
    <property type="entry name" value="Fer2_BFD"/>
    <property type="match status" value="1"/>
</dbReference>
<keyword evidence="6" id="KW-0411">Iron-sulfur</keyword>
<evidence type="ECO:0000313" key="12">
    <source>
        <dbReference type="Proteomes" id="UP000017842"/>
    </source>
</evidence>
<protein>
    <recommendedName>
        <fullName evidence="8">Bacterioferritin-associated ferredoxin</fullName>
    </recommendedName>
</protein>
<evidence type="ECO:0000256" key="7">
    <source>
        <dbReference type="ARBA" id="ARBA00034078"/>
    </source>
</evidence>
<evidence type="ECO:0000256" key="5">
    <source>
        <dbReference type="ARBA" id="ARBA00023004"/>
    </source>
</evidence>
<dbReference type="GO" id="GO:0051537">
    <property type="term" value="F:2 iron, 2 sulfur cluster binding"/>
    <property type="evidence" value="ECO:0007669"/>
    <property type="project" value="UniProtKB-KW"/>
</dbReference>